<reference evidence="2 3" key="1">
    <citation type="journal article" date="2009" name="Nat. Genet.">
        <title>The genome of the cucumber, Cucumis sativus L.</title>
        <authorList>
            <person name="Huang S."/>
            <person name="Li R."/>
            <person name="Zhang Z."/>
            <person name="Li L."/>
            <person name="Gu X."/>
            <person name="Fan W."/>
            <person name="Lucas W.J."/>
            <person name="Wang X."/>
            <person name="Xie B."/>
            <person name="Ni P."/>
            <person name="Ren Y."/>
            <person name="Zhu H."/>
            <person name="Li J."/>
            <person name="Lin K."/>
            <person name="Jin W."/>
            <person name="Fei Z."/>
            <person name="Li G."/>
            <person name="Staub J."/>
            <person name="Kilian A."/>
            <person name="van der Vossen E.A."/>
            <person name="Wu Y."/>
            <person name="Guo J."/>
            <person name="He J."/>
            <person name="Jia Z."/>
            <person name="Ren Y."/>
            <person name="Tian G."/>
            <person name="Lu Y."/>
            <person name="Ruan J."/>
            <person name="Qian W."/>
            <person name="Wang M."/>
            <person name="Huang Q."/>
            <person name="Li B."/>
            <person name="Xuan Z."/>
            <person name="Cao J."/>
            <person name="Asan"/>
            <person name="Wu Z."/>
            <person name="Zhang J."/>
            <person name="Cai Q."/>
            <person name="Bai Y."/>
            <person name="Zhao B."/>
            <person name="Han Y."/>
            <person name="Li Y."/>
            <person name="Li X."/>
            <person name="Wang S."/>
            <person name="Shi Q."/>
            <person name="Liu S."/>
            <person name="Cho W.K."/>
            <person name="Kim J.Y."/>
            <person name="Xu Y."/>
            <person name="Heller-Uszynska K."/>
            <person name="Miao H."/>
            <person name="Cheng Z."/>
            <person name="Zhang S."/>
            <person name="Wu J."/>
            <person name="Yang Y."/>
            <person name="Kang H."/>
            <person name="Li M."/>
            <person name="Liang H."/>
            <person name="Ren X."/>
            <person name="Shi Z."/>
            <person name="Wen M."/>
            <person name="Jian M."/>
            <person name="Yang H."/>
            <person name="Zhang G."/>
            <person name="Yang Z."/>
            <person name="Chen R."/>
            <person name="Liu S."/>
            <person name="Li J."/>
            <person name="Ma L."/>
            <person name="Liu H."/>
            <person name="Zhou Y."/>
            <person name="Zhao J."/>
            <person name="Fang X."/>
            <person name="Li G."/>
            <person name="Fang L."/>
            <person name="Li Y."/>
            <person name="Liu D."/>
            <person name="Zheng H."/>
            <person name="Zhang Y."/>
            <person name="Qin N."/>
            <person name="Li Z."/>
            <person name="Yang G."/>
            <person name="Yang S."/>
            <person name="Bolund L."/>
            <person name="Kristiansen K."/>
            <person name="Zheng H."/>
            <person name="Li S."/>
            <person name="Zhang X."/>
            <person name="Yang H."/>
            <person name="Wang J."/>
            <person name="Sun R."/>
            <person name="Zhang B."/>
            <person name="Jiang S."/>
            <person name="Wang J."/>
            <person name="Du Y."/>
            <person name="Li S."/>
        </authorList>
    </citation>
    <scope>NUCLEOTIDE SEQUENCE [LARGE SCALE GENOMIC DNA]</scope>
    <source>
        <strain evidence="3">cv. 9930</strain>
    </source>
</reference>
<evidence type="ECO:0000313" key="3">
    <source>
        <dbReference type="Proteomes" id="UP000029981"/>
    </source>
</evidence>
<evidence type="ECO:0000256" key="1">
    <source>
        <dbReference type="SAM" id="MobiDB-lite"/>
    </source>
</evidence>
<dbReference type="OMA" id="FRREWWW"/>
<feature type="region of interest" description="Disordered" evidence="1">
    <location>
        <begin position="59"/>
        <end position="85"/>
    </location>
</feature>
<reference evidence="2 3" key="2">
    <citation type="journal article" date="2009" name="PLoS ONE">
        <title>An integrated genetic and cytogenetic map of the cucumber genome.</title>
        <authorList>
            <person name="Ren Y."/>
            <person name="Zhang Z."/>
            <person name="Liu J."/>
            <person name="Staub J.E."/>
            <person name="Han Y."/>
            <person name="Cheng Z."/>
            <person name="Li X."/>
            <person name="Lu J."/>
            <person name="Miao H."/>
            <person name="Kang H."/>
            <person name="Xie B."/>
            <person name="Gu X."/>
            <person name="Wang X."/>
            <person name="Du Y."/>
            <person name="Jin W."/>
            <person name="Huang S."/>
        </authorList>
    </citation>
    <scope>NUCLEOTIDE SEQUENCE [LARGE SCALE GENOMIC DNA]</scope>
    <source>
        <strain evidence="3">cv. 9930</strain>
    </source>
</reference>
<reference evidence="2 3" key="4">
    <citation type="journal article" date="2011" name="BMC Genomics">
        <title>RNA-Seq improves annotation of protein-coding genes in the cucumber genome.</title>
        <authorList>
            <person name="Li Z."/>
            <person name="Zhang Z."/>
            <person name="Yan P."/>
            <person name="Huang S."/>
            <person name="Fei Z."/>
            <person name="Lin K."/>
        </authorList>
    </citation>
    <scope>NUCLEOTIDE SEQUENCE [LARGE SCALE GENOMIC DNA]</scope>
    <source>
        <strain evidence="3">cv. 9930</strain>
    </source>
</reference>
<accession>A0A0A0L200</accession>
<protein>
    <recommendedName>
        <fullName evidence="4">Serine-threonine/tyrosine-protein kinase catalytic domain-containing protein</fullName>
    </recommendedName>
</protein>
<sequence length="101" mass="11052">MAMINIGLQCTNVVSADRPAMSSVVSMLEGKIAVKEVVSDPSISKQDVNAMWSQIYRQKGQTTSESQTQSLTMDGPWTGSSTTASDLYPINMDSKYLENRN</sequence>
<dbReference type="Proteomes" id="UP000029981">
    <property type="component" value="Chromosome 4"/>
</dbReference>
<organism evidence="2 3">
    <name type="scientific">Cucumis sativus</name>
    <name type="common">Cucumber</name>
    <dbReference type="NCBI Taxonomy" id="3659"/>
    <lineage>
        <taxon>Eukaryota</taxon>
        <taxon>Viridiplantae</taxon>
        <taxon>Streptophyta</taxon>
        <taxon>Embryophyta</taxon>
        <taxon>Tracheophyta</taxon>
        <taxon>Spermatophyta</taxon>
        <taxon>Magnoliopsida</taxon>
        <taxon>eudicotyledons</taxon>
        <taxon>Gunneridae</taxon>
        <taxon>Pentapetalae</taxon>
        <taxon>rosids</taxon>
        <taxon>fabids</taxon>
        <taxon>Cucurbitales</taxon>
        <taxon>Cucurbitaceae</taxon>
        <taxon>Benincaseae</taxon>
        <taxon>Cucumis</taxon>
    </lineage>
</organism>
<reference evidence="2 3" key="3">
    <citation type="journal article" date="2010" name="BMC Genomics">
        <title>Transcriptome sequencing and comparative analysis of cucumber flowers with different sex types.</title>
        <authorList>
            <person name="Guo S."/>
            <person name="Zheng Y."/>
            <person name="Joung J.G."/>
            <person name="Liu S."/>
            <person name="Zhang Z."/>
            <person name="Crasta O.R."/>
            <person name="Sobral B.W."/>
            <person name="Xu Y."/>
            <person name="Huang S."/>
            <person name="Fei Z."/>
        </authorList>
    </citation>
    <scope>NUCLEOTIDE SEQUENCE [LARGE SCALE GENOMIC DNA]</scope>
    <source>
        <strain evidence="3">cv. 9930</strain>
    </source>
</reference>
<dbReference type="EMBL" id="CM002925">
    <property type="protein sequence ID" value="KGN55039.1"/>
    <property type="molecule type" value="Genomic_DNA"/>
</dbReference>
<gene>
    <name evidence="2" type="ORF">Csa_4G624450</name>
</gene>
<dbReference type="AlphaFoldDB" id="A0A0A0L200"/>
<feature type="compositionally biased region" description="Low complexity" evidence="1">
    <location>
        <begin position="61"/>
        <end position="70"/>
    </location>
</feature>
<name>A0A0A0L200_CUCSA</name>
<dbReference type="Gramene" id="KGN55039">
    <property type="protein sequence ID" value="KGN55039"/>
    <property type="gene ID" value="Csa_4G624450"/>
</dbReference>
<evidence type="ECO:0000313" key="2">
    <source>
        <dbReference type="EMBL" id="KGN55039.1"/>
    </source>
</evidence>
<keyword evidence="3" id="KW-1185">Reference proteome</keyword>
<proteinExistence type="predicted"/>
<evidence type="ECO:0008006" key="4">
    <source>
        <dbReference type="Google" id="ProtNLM"/>
    </source>
</evidence>